<name>A0ABP0RLY1_9DINO</name>
<protein>
    <submittedName>
        <fullName evidence="1">Uncharacterized protein</fullName>
    </submittedName>
</protein>
<sequence length="437" mass="49708">MLLDFPNHPVQLKDCKQTSLGCTLYCDEVSAHGGQYMFILWTSDHSPFATNSMASRWPICVIPADRYLIVDGKNITLECATVAITESFNKLALHGVKIKDMPSCGGKTVARLRFFVMGFRGDWKALKQVFHMDRNYNENEICWLCGATKGNDGDLARAFSDLSSSAGFWATYLTNPPWSTAPGYTKLIGFHLLVISPDLLHCLNLGVFKDIIASTLKVILGDQTVFQGGLLEERMKRATESIRQYARANKLPLRLHKFTKAKLTWKTRTYPEFKGSGYDASVCMRWLEAILAPHSDTYGDICTMIWAFNHSTKLLCDVPRWFLTGDEKSTVETVGLLGLRLFLKLASGARTNGDFLWRVKPKVHLVHHIFANRRPSRINYRVYSTWMDEDFLKHIGRTLKLVSSQSAQKRILQRWLMTIPGNIRKCFRQLRSKQPGV</sequence>
<gene>
    <name evidence="1" type="ORF">SCF082_LOCUS47092</name>
</gene>
<dbReference type="EMBL" id="CAXAMM010041673">
    <property type="protein sequence ID" value="CAK9100658.1"/>
    <property type="molecule type" value="Genomic_DNA"/>
</dbReference>
<keyword evidence="2" id="KW-1185">Reference proteome</keyword>
<comment type="caution">
    <text evidence="1">The sequence shown here is derived from an EMBL/GenBank/DDBJ whole genome shotgun (WGS) entry which is preliminary data.</text>
</comment>
<reference evidence="1 2" key="1">
    <citation type="submission" date="2024-02" db="EMBL/GenBank/DDBJ databases">
        <authorList>
            <person name="Chen Y."/>
            <person name="Shah S."/>
            <person name="Dougan E. K."/>
            <person name="Thang M."/>
            <person name="Chan C."/>
        </authorList>
    </citation>
    <scope>NUCLEOTIDE SEQUENCE [LARGE SCALE GENOMIC DNA]</scope>
</reference>
<evidence type="ECO:0000313" key="1">
    <source>
        <dbReference type="EMBL" id="CAK9100658.1"/>
    </source>
</evidence>
<proteinExistence type="predicted"/>
<organism evidence="1 2">
    <name type="scientific">Durusdinium trenchii</name>
    <dbReference type="NCBI Taxonomy" id="1381693"/>
    <lineage>
        <taxon>Eukaryota</taxon>
        <taxon>Sar</taxon>
        <taxon>Alveolata</taxon>
        <taxon>Dinophyceae</taxon>
        <taxon>Suessiales</taxon>
        <taxon>Symbiodiniaceae</taxon>
        <taxon>Durusdinium</taxon>
    </lineage>
</organism>
<dbReference type="Proteomes" id="UP001642464">
    <property type="component" value="Unassembled WGS sequence"/>
</dbReference>
<accession>A0ABP0RLY1</accession>
<evidence type="ECO:0000313" key="2">
    <source>
        <dbReference type="Proteomes" id="UP001642464"/>
    </source>
</evidence>